<comment type="caution">
    <text evidence="3">The sequence shown here is derived from an EMBL/GenBank/DDBJ whole genome shotgun (WGS) entry which is preliminary data.</text>
</comment>
<feature type="transmembrane region" description="Helical" evidence="1">
    <location>
        <begin position="21"/>
        <end position="40"/>
    </location>
</feature>
<keyword evidence="4" id="KW-1185">Reference proteome</keyword>
<feature type="domain" description="PPIase cyclophilin-type" evidence="2">
    <location>
        <begin position="60"/>
        <end position="264"/>
    </location>
</feature>
<dbReference type="Pfam" id="PF00160">
    <property type="entry name" value="Pro_isomerase"/>
    <property type="match status" value="1"/>
</dbReference>
<dbReference type="AlphaFoldDB" id="A0A4Q2KEC4"/>
<evidence type="ECO:0000256" key="1">
    <source>
        <dbReference type="SAM" id="Phobius"/>
    </source>
</evidence>
<reference evidence="3 4" key="1">
    <citation type="journal article" date="2019" name="Gut">
        <title>Antibiotics-induced monodominance of a novel gut bacterial order.</title>
        <authorList>
            <person name="Hildebrand F."/>
            <person name="Moitinho-Silva L."/>
            <person name="Blasche S."/>
            <person name="Jahn M.T."/>
            <person name="Gossmann T.I."/>
            <person name="Heuerta-Cepas J."/>
            <person name="Hercog R."/>
            <person name="Luetge M."/>
            <person name="Bahram M."/>
            <person name="Pryszlak A."/>
            <person name="Alves R.J."/>
            <person name="Waszak S.M."/>
            <person name="Zhu A."/>
            <person name="Ye L."/>
            <person name="Costea P.I."/>
            <person name="Aalvink S."/>
            <person name="Belzer C."/>
            <person name="Forslund S.K."/>
            <person name="Sunagawa S."/>
            <person name="Hentschel U."/>
            <person name="Merten C."/>
            <person name="Patil K.R."/>
            <person name="Benes V."/>
            <person name="Bork P."/>
        </authorList>
    </citation>
    <scope>NUCLEOTIDE SEQUENCE [LARGE SCALE GENOMIC DNA]</scope>
    <source>
        <strain evidence="3 4">HDS1380</strain>
    </source>
</reference>
<dbReference type="InterPro" id="IPR029000">
    <property type="entry name" value="Cyclophilin-like_dom_sf"/>
</dbReference>
<dbReference type="Proteomes" id="UP000291269">
    <property type="component" value="Unassembled WGS sequence"/>
</dbReference>
<dbReference type="EMBL" id="SDOZ01000002">
    <property type="protein sequence ID" value="RXZ61852.1"/>
    <property type="molecule type" value="Genomic_DNA"/>
</dbReference>
<dbReference type="Gene3D" id="2.40.100.10">
    <property type="entry name" value="Cyclophilin-like"/>
    <property type="match status" value="1"/>
</dbReference>
<accession>A0A4Q2KEC4</accession>
<sequence>MHKLFSGGCMAQSLGKKVARIFSVLVAALLICSAAFLFTACETDHPKIKMTIEFNDKSYELTYKLYRNMYPKTVAHYLELIDMDFYDNTVIHDYSTSSSDGKGQGFYGGGYYMQEDNADRMAELDYEKATMTNDSVTLKNISVWKDTAQNEPLNTLYGEFSANGFKVANNGLTHKKGSLATHYNAVSDANGKKVAVKSNKLGVVEREYKYNSTTSLFFISSSSNSSLDANYCTFGYLADSKNEDKFQELLDAIKDFIADKTEADSEYSFTEEQDYDIEGNEYTGQTEVKYNVPKEEGRITIKKVEVLKY</sequence>
<keyword evidence="1" id="KW-1133">Transmembrane helix</keyword>
<organism evidence="3 4">
    <name type="scientific">Candidatus Borkfalkia ceftriaxoniphila</name>
    <dbReference type="NCBI Taxonomy" id="2508949"/>
    <lineage>
        <taxon>Bacteria</taxon>
        <taxon>Bacillati</taxon>
        <taxon>Bacillota</taxon>
        <taxon>Clostridia</taxon>
        <taxon>Christensenellales</taxon>
        <taxon>Christensenellaceae</taxon>
        <taxon>Candidatus Borkfalkia</taxon>
    </lineage>
</organism>
<keyword evidence="1" id="KW-0472">Membrane</keyword>
<name>A0A4Q2KEC4_9FIRM</name>
<evidence type="ECO:0000313" key="3">
    <source>
        <dbReference type="EMBL" id="RXZ61852.1"/>
    </source>
</evidence>
<protein>
    <recommendedName>
        <fullName evidence="2">PPIase cyclophilin-type domain-containing protein</fullName>
    </recommendedName>
</protein>
<dbReference type="SUPFAM" id="SSF50891">
    <property type="entry name" value="Cyclophilin-like"/>
    <property type="match status" value="1"/>
</dbReference>
<dbReference type="GO" id="GO:0003755">
    <property type="term" value="F:peptidyl-prolyl cis-trans isomerase activity"/>
    <property type="evidence" value="ECO:0007669"/>
    <property type="project" value="InterPro"/>
</dbReference>
<dbReference type="PROSITE" id="PS50072">
    <property type="entry name" value="CSA_PPIASE_2"/>
    <property type="match status" value="1"/>
</dbReference>
<proteinExistence type="predicted"/>
<evidence type="ECO:0000259" key="2">
    <source>
        <dbReference type="PROSITE" id="PS50072"/>
    </source>
</evidence>
<dbReference type="InterPro" id="IPR002130">
    <property type="entry name" value="Cyclophilin-type_PPIase_dom"/>
</dbReference>
<evidence type="ECO:0000313" key="4">
    <source>
        <dbReference type="Proteomes" id="UP000291269"/>
    </source>
</evidence>
<keyword evidence="1" id="KW-0812">Transmembrane</keyword>
<gene>
    <name evidence="3" type="ORF">ESZ91_05550</name>
</gene>